<reference evidence="1 2" key="1">
    <citation type="submission" date="2018-06" db="EMBL/GenBank/DDBJ databases">
        <authorList>
            <consortium name="Pathogen Informatics"/>
            <person name="Doyle S."/>
        </authorList>
    </citation>
    <scope>NUCLEOTIDE SEQUENCE [LARGE SCALE GENOMIC DNA]</scope>
    <source>
        <strain evidence="1 2">NCTC11938</strain>
    </source>
</reference>
<name>A0A379GE84_PROMI</name>
<evidence type="ECO:0000313" key="2">
    <source>
        <dbReference type="Proteomes" id="UP000254191"/>
    </source>
</evidence>
<dbReference type="EMBL" id="UGTS01000006">
    <property type="protein sequence ID" value="SUC39252.1"/>
    <property type="molecule type" value="Genomic_DNA"/>
</dbReference>
<dbReference type="AlphaFoldDB" id="A0A379GE84"/>
<protein>
    <submittedName>
        <fullName evidence="1">Fimbrial protein</fullName>
    </submittedName>
</protein>
<evidence type="ECO:0000313" key="1">
    <source>
        <dbReference type="EMBL" id="SUC39252.1"/>
    </source>
</evidence>
<proteinExistence type="predicted"/>
<gene>
    <name evidence="1" type="ORF">NCTC11938_03538</name>
</gene>
<sequence>MKNRKFIFMLMLYINGLFISQIGFAEPVARDKSFFNINRAKIDFYNQNEKNQHGFIYIKRLIFKCSL</sequence>
<organism evidence="1 2">
    <name type="scientific">Proteus mirabilis</name>
    <dbReference type="NCBI Taxonomy" id="584"/>
    <lineage>
        <taxon>Bacteria</taxon>
        <taxon>Pseudomonadati</taxon>
        <taxon>Pseudomonadota</taxon>
        <taxon>Gammaproteobacteria</taxon>
        <taxon>Enterobacterales</taxon>
        <taxon>Morganellaceae</taxon>
        <taxon>Proteus</taxon>
    </lineage>
</organism>
<accession>A0A379GE84</accession>
<dbReference type="Proteomes" id="UP000254191">
    <property type="component" value="Unassembled WGS sequence"/>
</dbReference>